<dbReference type="AlphaFoldDB" id="A0A9W7KVU8"/>
<evidence type="ECO:0000313" key="3">
    <source>
        <dbReference type="EMBL" id="GMI13190.1"/>
    </source>
</evidence>
<accession>A0A9W7KVU8</accession>
<dbReference type="SMART" id="SM00184">
    <property type="entry name" value="RING"/>
    <property type="match status" value="2"/>
</dbReference>
<dbReference type="EMBL" id="BRXW01000187">
    <property type="protein sequence ID" value="GMI13190.1"/>
    <property type="molecule type" value="Genomic_DNA"/>
</dbReference>
<dbReference type="SUPFAM" id="SSF57850">
    <property type="entry name" value="RING/U-box"/>
    <property type="match status" value="2"/>
</dbReference>
<dbReference type="Pfam" id="PF13639">
    <property type="entry name" value="zf-RING_2"/>
    <property type="match status" value="2"/>
</dbReference>
<sequence>MPAEHGRRTLAQLRGLAPLPPKKLTEEEWVGVETSALIRGDVTGHCSICMENLGTSDQVILSCSHTFHAACIASFERFLRTKARTCPMCRHESYQKKITKVGVITKRQECARVAQAGVRMFLAKVELRRRRRGLYKTGKGDKGRRHDFFVEGIGKLGDRALEEVQKGADSVDLLFAEFNQNLALSRQVFDSNVEEPTVTNMGINIVTSVGGKTATSKLTMPEWVMVYERSRIRGTSECPICMNDCDEDGGDEILLSCSHTFHKKCIEAFERFNIYEISLCPVCRDDYTKINVFNVKQMALGDGRFFVD</sequence>
<keyword evidence="1" id="KW-0862">Zinc</keyword>
<feature type="domain" description="RING-type" evidence="2">
    <location>
        <begin position="238"/>
        <end position="284"/>
    </location>
</feature>
<keyword evidence="4" id="KW-1185">Reference proteome</keyword>
<reference evidence="4" key="1">
    <citation type="journal article" date="2023" name="Commun. Biol.">
        <title>Genome analysis of Parmales, the sister group of diatoms, reveals the evolutionary specialization of diatoms from phago-mixotrophs to photoautotrophs.</title>
        <authorList>
            <person name="Ban H."/>
            <person name="Sato S."/>
            <person name="Yoshikawa S."/>
            <person name="Yamada K."/>
            <person name="Nakamura Y."/>
            <person name="Ichinomiya M."/>
            <person name="Sato N."/>
            <person name="Blanc-Mathieu R."/>
            <person name="Endo H."/>
            <person name="Kuwata A."/>
            <person name="Ogata H."/>
        </authorList>
    </citation>
    <scope>NUCLEOTIDE SEQUENCE [LARGE SCALE GENOMIC DNA]</scope>
    <source>
        <strain evidence="4">NIES 3700</strain>
    </source>
</reference>
<name>A0A9W7KVU8_9STRA</name>
<organism evidence="3 4">
    <name type="scientific">Triparma laevis f. longispina</name>
    <dbReference type="NCBI Taxonomy" id="1714387"/>
    <lineage>
        <taxon>Eukaryota</taxon>
        <taxon>Sar</taxon>
        <taxon>Stramenopiles</taxon>
        <taxon>Ochrophyta</taxon>
        <taxon>Bolidophyceae</taxon>
        <taxon>Parmales</taxon>
        <taxon>Triparmaceae</taxon>
        <taxon>Triparma</taxon>
    </lineage>
</organism>
<gene>
    <name evidence="3" type="ORF">TrLO_g9211</name>
</gene>
<dbReference type="InterPro" id="IPR001841">
    <property type="entry name" value="Znf_RING"/>
</dbReference>
<dbReference type="PANTHER" id="PTHR14991:SF0">
    <property type="entry name" value="RING FINGER PROTEIN 32"/>
    <property type="match status" value="1"/>
</dbReference>
<dbReference type="OrthoDB" id="8062037at2759"/>
<evidence type="ECO:0000259" key="2">
    <source>
        <dbReference type="PROSITE" id="PS50089"/>
    </source>
</evidence>
<dbReference type="PANTHER" id="PTHR14991">
    <property type="entry name" value="RING FINGER PROTEIN 32"/>
    <property type="match status" value="1"/>
</dbReference>
<dbReference type="PROSITE" id="PS50089">
    <property type="entry name" value="ZF_RING_2"/>
    <property type="match status" value="2"/>
</dbReference>
<dbReference type="GO" id="GO:0008270">
    <property type="term" value="F:zinc ion binding"/>
    <property type="evidence" value="ECO:0007669"/>
    <property type="project" value="UniProtKB-KW"/>
</dbReference>
<evidence type="ECO:0000256" key="1">
    <source>
        <dbReference type="PROSITE-ProRule" id="PRU00175"/>
    </source>
</evidence>
<proteinExistence type="predicted"/>
<keyword evidence="1" id="KW-0863">Zinc-finger</keyword>
<dbReference type="CDD" id="cd16677">
    <property type="entry name" value="RING-H2_RNF32_rpt1"/>
    <property type="match status" value="1"/>
</dbReference>
<comment type="caution">
    <text evidence="3">The sequence shown here is derived from an EMBL/GenBank/DDBJ whole genome shotgun (WGS) entry which is preliminary data.</text>
</comment>
<keyword evidence="1" id="KW-0479">Metal-binding</keyword>
<evidence type="ECO:0000313" key="4">
    <source>
        <dbReference type="Proteomes" id="UP001165122"/>
    </source>
</evidence>
<dbReference type="InterPro" id="IPR042862">
    <property type="entry name" value="RNF32"/>
</dbReference>
<dbReference type="Gene3D" id="3.30.40.10">
    <property type="entry name" value="Zinc/RING finger domain, C3HC4 (zinc finger)"/>
    <property type="match status" value="2"/>
</dbReference>
<feature type="domain" description="RING-type" evidence="2">
    <location>
        <begin position="46"/>
        <end position="90"/>
    </location>
</feature>
<dbReference type="InterPro" id="IPR013083">
    <property type="entry name" value="Znf_RING/FYVE/PHD"/>
</dbReference>
<protein>
    <recommendedName>
        <fullName evidence="2">RING-type domain-containing protein</fullName>
    </recommendedName>
</protein>
<dbReference type="Proteomes" id="UP001165122">
    <property type="component" value="Unassembled WGS sequence"/>
</dbReference>